<protein>
    <submittedName>
        <fullName evidence="4">Predicted lipoprotein</fullName>
    </submittedName>
</protein>
<dbReference type="PROSITE" id="PS51257">
    <property type="entry name" value="PROKAR_LIPOPROTEIN"/>
    <property type="match status" value="1"/>
</dbReference>
<dbReference type="Gene3D" id="1.20.1420.20">
    <property type="entry name" value="M75 peptidase, HXXE motif"/>
    <property type="match status" value="1"/>
</dbReference>
<sequence>MKQLSMGICLATLVLASSCKKSDDTSTTTDFTTLEQQVLSDFTAKVAVKSYLDLKTAAANLNTSLVALNSSATEANLTTARTNWKALRLVWEQCEGFLIGPVEDNDYDPSMDTWPTDYTQMDAVLADNSKTLSLAEIQGYDDALKGFHPIEYIIFGNHGDRKATDITARQKQYMLSLSADVVNICNNLYDSWTTGADNFAAQVATPSANGKYKTRKEVFSALVDNGLIGICDEVGGGKMLEPFEQKAPEKVESPYSGNSTIDFKNNIIGIQNVYIGINGSTGLNVLIAAKNKDLDNRIQASLTAAINSFDNIKGYYEDAILNQSAAINQTMTLLVSENAADKSLKSTLSELDAFILQYIKD</sequence>
<dbReference type="CDD" id="cd14658">
    <property type="entry name" value="Imelysin-like_IrpA"/>
    <property type="match status" value="1"/>
</dbReference>
<accession>A0A173MD41</accession>
<evidence type="ECO:0000256" key="1">
    <source>
        <dbReference type="ARBA" id="ARBA00004196"/>
    </source>
</evidence>
<evidence type="ECO:0000259" key="3">
    <source>
        <dbReference type="Pfam" id="PF09375"/>
    </source>
</evidence>
<dbReference type="RefSeq" id="WP_084206287.1">
    <property type="nucleotide sequence ID" value="NZ_AP017422.1"/>
</dbReference>
<organism evidence="4 5">
    <name type="scientific">Filimonas lacunae</name>
    <dbReference type="NCBI Taxonomy" id="477680"/>
    <lineage>
        <taxon>Bacteria</taxon>
        <taxon>Pseudomonadati</taxon>
        <taxon>Bacteroidota</taxon>
        <taxon>Chitinophagia</taxon>
        <taxon>Chitinophagales</taxon>
        <taxon>Chitinophagaceae</taxon>
        <taxon>Filimonas</taxon>
    </lineage>
</organism>
<dbReference type="KEGG" id="fln:FLA_1511"/>
<evidence type="ECO:0000256" key="2">
    <source>
        <dbReference type="ARBA" id="ARBA00022729"/>
    </source>
</evidence>
<name>A0A173MD41_9BACT</name>
<dbReference type="InterPro" id="IPR018976">
    <property type="entry name" value="Imelysin-like"/>
</dbReference>
<dbReference type="GO" id="GO:0030313">
    <property type="term" value="C:cell envelope"/>
    <property type="evidence" value="ECO:0007669"/>
    <property type="project" value="UniProtKB-SubCell"/>
</dbReference>
<dbReference type="InterPro" id="IPR034982">
    <property type="entry name" value="Imelysin-like_IrpA"/>
</dbReference>
<keyword evidence="2" id="KW-0732">Signal</keyword>
<evidence type="ECO:0000313" key="5">
    <source>
        <dbReference type="Proteomes" id="UP000186917"/>
    </source>
</evidence>
<dbReference type="OrthoDB" id="9764688at2"/>
<evidence type="ECO:0000313" key="4">
    <source>
        <dbReference type="EMBL" id="SIT20684.1"/>
    </source>
</evidence>
<feature type="domain" description="Imelysin-like" evidence="3">
    <location>
        <begin position="47"/>
        <end position="330"/>
    </location>
</feature>
<dbReference type="EMBL" id="FTOR01000005">
    <property type="protein sequence ID" value="SIT20684.1"/>
    <property type="molecule type" value="Genomic_DNA"/>
</dbReference>
<keyword evidence="5" id="KW-1185">Reference proteome</keyword>
<reference evidence="5" key="1">
    <citation type="submission" date="2017-01" db="EMBL/GenBank/DDBJ databases">
        <authorList>
            <person name="Varghese N."/>
            <person name="Submissions S."/>
        </authorList>
    </citation>
    <scope>NUCLEOTIDE SEQUENCE [LARGE SCALE GENOMIC DNA]</scope>
    <source>
        <strain evidence="5">DSM 21054</strain>
    </source>
</reference>
<gene>
    <name evidence="4" type="ORF">SAMN05421788_10546</name>
</gene>
<dbReference type="Pfam" id="PF09375">
    <property type="entry name" value="Peptidase_M75"/>
    <property type="match status" value="1"/>
</dbReference>
<dbReference type="InterPro" id="IPR038352">
    <property type="entry name" value="Imelysin_sf"/>
</dbReference>
<proteinExistence type="predicted"/>
<dbReference type="AlphaFoldDB" id="A0A173MD41"/>
<dbReference type="STRING" id="477680.SAMN05421788_10546"/>
<comment type="subcellular location">
    <subcellularLocation>
        <location evidence="1">Cell envelope</location>
    </subcellularLocation>
</comment>
<keyword evidence="4" id="KW-0449">Lipoprotein</keyword>
<dbReference type="Proteomes" id="UP000186917">
    <property type="component" value="Unassembled WGS sequence"/>
</dbReference>